<feature type="transmembrane region" description="Helical" evidence="1">
    <location>
        <begin position="245"/>
        <end position="266"/>
    </location>
</feature>
<evidence type="ECO:0000313" key="3">
    <source>
        <dbReference type="Proteomes" id="UP000321328"/>
    </source>
</evidence>
<keyword evidence="1" id="KW-0472">Membrane</keyword>
<name>A0A511D6W2_9PSEU</name>
<dbReference type="PANTHER" id="PTHR40761:SF1">
    <property type="entry name" value="CONSERVED INTEGRAL MEMBRANE ALANINE VALINE AND LEUCINE RICH PROTEIN-RELATED"/>
    <property type="match status" value="1"/>
</dbReference>
<evidence type="ECO:0000313" key="2">
    <source>
        <dbReference type="EMBL" id="GEL20535.1"/>
    </source>
</evidence>
<feature type="transmembrane region" description="Helical" evidence="1">
    <location>
        <begin position="96"/>
        <end position="116"/>
    </location>
</feature>
<proteinExistence type="predicted"/>
<sequence>MLVAALLNALASVLQRRTTRDQPESAEFSIGMIRDLLRHPVWLLGICSMIAGFVLHAVSISLSRIALVQPLLVAELPFTLVMASWAFRMRLAARDWLAIGMQSAGLVAFVACLAPSDGDPGAVPGATWALGIGVTAAAIAAIVVLGHRGRREHRAALLGIATGAAFGLNSALIAGVGATVTHGGGLFTTWQTYGVAVLGPISFFLLQNALSAGNLVASQPGFTLVNPLVSVAWGLVVFGEHARGWPFLAGTLAGAGLIGAGTILLARSELLDPDVTHEHDGEADERAAGQRAHS</sequence>
<reference evidence="2 3" key="1">
    <citation type="submission" date="2019-07" db="EMBL/GenBank/DDBJ databases">
        <title>Whole genome shotgun sequence of Pseudonocardia asaccharolytica NBRC 16224.</title>
        <authorList>
            <person name="Hosoyama A."/>
            <person name="Uohara A."/>
            <person name="Ohji S."/>
            <person name="Ichikawa N."/>
        </authorList>
    </citation>
    <scope>NUCLEOTIDE SEQUENCE [LARGE SCALE GENOMIC DNA]</scope>
    <source>
        <strain evidence="2 3">NBRC 16224</strain>
    </source>
</reference>
<keyword evidence="1" id="KW-1133">Transmembrane helix</keyword>
<organism evidence="2 3">
    <name type="scientific">Pseudonocardia asaccharolytica DSM 44247 = NBRC 16224</name>
    <dbReference type="NCBI Taxonomy" id="1123024"/>
    <lineage>
        <taxon>Bacteria</taxon>
        <taxon>Bacillati</taxon>
        <taxon>Actinomycetota</taxon>
        <taxon>Actinomycetes</taxon>
        <taxon>Pseudonocardiales</taxon>
        <taxon>Pseudonocardiaceae</taxon>
        <taxon>Pseudonocardia</taxon>
    </lineage>
</organism>
<dbReference type="NCBIfam" id="NF038012">
    <property type="entry name" value="DMT_1"/>
    <property type="match status" value="1"/>
</dbReference>
<feature type="transmembrane region" description="Helical" evidence="1">
    <location>
        <begin position="128"/>
        <end position="145"/>
    </location>
</feature>
<feature type="transmembrane region" description="Helical" evidence="1">
    <location>
        <begin position="190"/>
        <end position="210"/>
    </location>
</feature>
<dbReference type="EMBL" id="BJVI01000076">
    <property type="protein sequence ID" value="GEL20535.1"/>
    <property type="molecule type" value="Genomic_DNA"/>
</dbReference>
<accession>A0A511D6W2</accession>
<dbReference type="RefSeq" id="WP_245585607.1">
    <property type="nucleotide sequence ID" value="NZ_AUII01000006.1"/>
</dbReference>
<dbReference type="PANTHER" id="PTHR40761">
    <property type="entry name" value="CONSERVED INTEGRAL MEMBRANE ALANINE VALINE AND LEUCINE RICH PROTEIN-RELATED"/>
    <property type="match status" value="1"/>
</dbReference>
<dbReference type="AlphaFoldDB" id="A0A511D6W2"/>
<dbReference type="STRING" id="1123024.GCA_000423625_01810"/>
<protein>
    <submittedName>
        <fullName evidence="2">Uncharacterized protein</fullName>
    </submittedName>
</protein>
<dbReference type="Proteomes" id="UP000321328">
    <property type="component" value="Unassembled WGS sequence"/>
</dbReference>
<comment type="caution">
    <text evidence="2">The sequence shown here is derived from an EMBL/GenBank/DDBJ whole genome shotgun (WGS) entry which is preliminary data.</text>
</comment>
<evidence type="ECO:0000256" key="1">
    <source>
        <dbReference type="SAM" id="Phobius"/>
    </source>
</evidence>
<feature type="transmembrane region" description="Helical" evidence="1">
    <location>
        <begin position="41"/>
        <end position="62"/>
    </location>
</feature>
<feature type="transmembrane region" description="Helical" evidence="1">
    <location>
        <begin position="68"/>
        <end position="87"/>
    </location>
</feature>
<gene>
    <name evidence="2" type="ORF">PA7_43720</name>
</gene>
<feature type="transmembrane region" description="Helical" evidence="1">
    <location>
        <begin position="157"/>
        <end position="178"/>
    </location>
</feature>
<keyword evidence="1" id="KW-0812">Transmembrane</keyword>
<keyword evidence="3" id="KW-1185">Reference proteome</keyword>
<feature type="transmembrane region" description="Helical" evidence="1">
    <location>
        <begin position="222"/>
        <end position="239"/>
    </location>
</feature>